<name>A0ABM8NCC4_9BURK</name>
<comment type="caution">
    <text evidence="1">The sequence shown here is derived from an EMBL/GenBank/DDBJ whole genome shotgun (WGS) entry which is preliminary data.</text>
</comment>
<dbReference type="InterPro" id="IPR036390">
    <property type="entry name" value="WH_DNA-bd_sf"/>
</dbReference>
<organism evidence="1 2">
    <name type="scientific">Paraburkholderia hiiakae</name>
    <dbReference type="NCBI Taxonomy" id="1081782"/>
    <lineage>
        <taxon>Bacteria</taxon>
        <taxon>Pseudomonadati</taxon>
        <taxon>Pseudomonadota</taxon>
        <taxon>Betaproteobacteria</taxon>
        <taxon>Burkholderiales</taxon>
        <taxon>Burkholderiaceae</taxon>
        <taxon>Paraburkholderia</taxon>
    </lineage>
</organism>
<evidence type="ECO:0000313" key="2">
    <source>
        <dbReference type="Proteomes" id="UP000656319"/>
    </source>
</evidence>
<evidence type="ECO:0000313" key="1">
    <source>
        <dbReference type="EMBL" id="CAD6517209.1"/>
    </source>
</evidence>
<dbReference type="Proteomes" id="UP000656319">
    <property type="component" value="Unassembled WGS sequence"/>
</dbReference>
<sequence length="114" mass="12827">MTGGHYVATLEERVLDLMFDGDGWTVKLLAQALDVSQLRIRIRLRALVAASEVHVVRTDGRGSVRTFKYGPPPSAVVAPRAQKNRAIVKPRQWRWPELDPLLDQVIRAMARRSG</sequence>
<accession>A0ABM8NCC4</accession>
<reference evidence="1 2" key="1">
    <citation type="submission" date="2020-10" db="EMBL/GenBank/DDBJ databases">
        <authorList>
            <person name="Peeters C."/>
        </authorList>
    </citation>
    <scope>NUCLEOTIDE SEQUENCE [LARGE SCALE GENOMIC DNA]</scope>
    <source>
        <strain evidence="1 2">LMG 27952</strain>
    </source>
</reference>
<dbReference type="SUPFAM" id="SSF46785">
    <property type="entry name" value="Winged helix' DNA-binding domain"/>
    <property type="match status" value="1"/>
</dbReference>
<keyword evidence="2" id="KW-1185">Reference proteome</keyword>
<proteinExistence type="predicted"/>
<dbReference type="EMBL" id="CAJHCQ010000002">
    <property type="protein sequence ID" value="CAD6517209.1"/>
    <property type="molecule type" value="Genomic_DNA"/>
</dbReference>
<protein>
    <submittedName>
        <fullName evidence="1">Uncharacterized protein</fullName>
    </submittedName>
</protein>
<gene>
    <name evidence="1" type="ORF">LMG27952_00815</name>
</gene>